<protein>
    <recommendedName>
        <fullName evidence="4">DUF1269 domain-containing protein</fullName>
    </recommendedName>
</protein>
<name>A0ABT7SCA3_9CELL</name>
<gene>
    <name evidence="2" type="ORF">QRT04_02630</name>
</gene>
<keyword evidence="1" id="KW-1133">Transmembrane helix</keyword>
<dbReference type="Proteomes" id="UP001529338">
    <property type="component" value="Unassembled WGS sequence"/>
</dbReference>
<dbReference type="RefSeq" id="WP_289453329.1">
    <property type="nucleotide sequence ID" value="NZ_JAUCGQ010000001.1"/>
</dbReference>
<keyword evidence="3" id="KW-1185">Reference proteome</keyword>
<keyword evidence="1" id="KW-0472">Membrane</keyword>
<keyword evidence="1" id="KW-0812">Transmembrane</keyword>
<dbReference type="EMBL" id="JAUCGQ010000001">
    <property type="protein sequence ID" value="MDM7853815.1"/>
    <property type="molecule type" value="Genomic_DNA"/>
</dbReference>
<comment type="caution">
    <text evidence="2">The sequence shown here is derived from an EMBL/GenBank/DDBJ whole genome shotgun (WGS) entry which is preliminary data.</text>
</comment>
<feature type="transmembrane region" description="Helical" evidence="1">
    <location>
        <begin position="66"/>
        <end position="86"/>
    </location>
</feature>
<evidence type="ECO:0000313" key="2">
    <source>
        <dbReference type="EMBL" id="MDM7853815.1"/>
    </source>
</evidence>
<organism evidence="2 3">
    <name type="scientific">Cellulomonas alba</name>
    <dbReference type="NCBI Taxonomy" id="3053467"/>
    <lineage>
        <taxon>Bacteria</taxon>
        <taxon>Bacillati</taxon>
        <taxon>Actinomycetota</taxon>
        <taxon>Actinomycetes</taxon>
        <taxon>Micrococcales</taxon>
        <taxon>Cellulomonadaceae</taxon>
        <taxon>Cellulomonas</taxon>
    </lineage>
</organism>
<sequence length="173" mass="17556">MAPDTLVVIAGRYDQEEDALADFAAVRRLYQELDIVETFDAAVLTRDADGTVHVVKRVDEPVRQGSVGGLTLGIAVGALVALFPAVALGAGVVGGAALGAGAGALAGHVVGGMSRTDLKELGELLDEGTSGLVVVAAADAAPRVEQEITLAKKRARARLDARVPGLRGALPAV</sequence>
<evidence type="ECO:0000313" key="3">
    <source>
        <dbReference type="Proteomes" id="UP001529338"/>
    </source>
</evidence>
<accession>A0ABT7SCA3</accession>
<proteinExistence type="predicted"/>
<evidence type="ECO:0008006" key="4">
    <source>
        <dbReference type="Google" id="ProtNLM"/>
    </source>
</evidence>
<reference evidence="2 3" key="1">
    <citation type="submission" date="2023-06" db="EMBL/GenBank/DDBJ databases">
        <title>Cellulomonas sp. MW4 Whole genome sequence.</title>
        <authorList>
            <person name="Park S."/>
        </authorList>
    </citation>
    <scope>NUCLEOTIDE SEQUENCE [LARGE SCALE GENOMIC DNA]</scope>
    <source>
        <strain evidence="2 3">MW4</strain>
    </source>
</reference>
<feature type="transmembrane region" description="Helical" evidence="1">
    <location>
        <begin position="92"/>
        <end position="111"/>
    </location>
</feature>
<evidence type="ECO:0000256" key="1">
    <source>
        <dbReference type="SAM" id="Phobius"/>
    </source>
</evidence>